<dbReference type="InterPro" id="IPR045621">
    <property type="entry name" value="BPD_transp_1_N"/>
</dbReference>
<dbReference type="Gene3D" id="1.10.3720.10">
    <property type="entry name" value="MetI-like"/>
    <property type="match status" value="1"/>
</dbReference>
<evidence type="ECO:0000256" key="7">
    <source>
        <dbReference type="RuleBase" id="RU363032"/>
    </source>
</evidence>
<accession>A0A917NFX5</accession>
<keyword evidence="6 7" id="KW-0472">Membrane</keyword>
<evidence type="ECO:0000256" key="6">
    <source>
        <dbReference type="ARBA" id="ARBA00023136"/>
    </source>
</evidence>
<keyword evidence="2 7" id="KW-0813">Transport</keyword>
<feature type="transmembrane region" description="Helical" evidence="7">
    <location>
        <begin position="130"/>
        <end position="157"/>
    </location>
</feature>
<dbReference type="SUPFAM" id="SSF161098">
    <property type="entry name" value="MetI-like"/>
    <property type="match status" value="1"/>
</dbReference>
<evidence type="ECO:0000259" key="8">
    <source>
        <dbReference type="PROSITE" id="PS50928"/>
    </source>
</evidence>
<gene>
    <name evidence="9" type="ORF">GCM10010885_03930</name>
</gene>
<organism evidence="9 10">
    <name type="scientific">Alicyclobacillus cellulosilyticus</name>
    <dbReference type="NCBI Taxonomy" id="1003997"/>
    <lineage>
        <taxon>Bacteria</taxon>
        <taxon>Bacillati</taxon>
        <taxon>Bacillota</taxon>
        <taxon>Bacilli</taxon>
        <taxon>Bacillales</taxon>
        <taxon>Alicyclobacillaceae</taxon>
        <taxon>Alicyclobacillus</taxon>
    </lineage>
</organism>
<dbReference type="AlphaFoldDB" id="A0A917NFX5"/>
<dbReference type="GO" id="GO:0071916">
    <property type="term" value="F:dipeptide transmembrane transporter activity"/>
    <property type="evidence" value="ECO:0007669"/>
    <property type="project" value="TreeGrafter"/>
</dbReference>
<feature type="transmembrane region" description="Helical" evidence="7">
    <location>
        <begin position="169"/>
        <end position="188"/>
    </location>
</feature>
<sequence length="306" mass="33242">MLSYIVRRLGAAVVVLFGISLVTFIIAFAVPADPARLIVGAKASPAIVAEVRHQLGLDQPLPVQYIHYVWRLLHGDLGTSYVYNMPVASLIGQRIGGTVLLAVACWLAELIIGIPLGIYTARRARTWIDYAVSALALVGISLFVPWLGEVLLYLFAFKLPVFPLGGTGGIRHLILPALTYGITGAAVYTRLLKSSMLEVLGQDYVRTARAKGASEQRVIWRHVVRNALIPVVTVAGIDIGTLLSGVVLIEVTFNWNGLGSLATEAISQLDIPVIMGTVLFTAVLVVLFNLLVDILYVFIDPRIRYD</sequence>
<reference evidence="9" key="2">
    <citation type="submission" date="2020-09" db="EMBL/GenBank/DDBJ databases">
        <authorList>
            <person name="Sun Q."/>
            <person name="Ohkuma M."/>
        </authorList>
    </citation>
    <scope>NUCLEOTIDE SEQUENCE</scope>
    <source>
        <strain evidence="9">JCM 18487</strain>
    </source>
</reference>
<dbReference type="Pfam" id="PF19300">
    <property type="entry name" value="BPD_transp_1_N"/>
    <property type="match status" value="1"/>
</dbReference>
<keyword evidence="5 7" id="KW-1133">Transmembrane helix</keyword>
<dbReference type="EMBL" id="BMOY01000004">
    <property type="protein sequence ID" value="GGI97499.1"/>
    <property type="molecule type" value="Genomic_DNA"/>
</dbReference>
<feature type="transmembrane region" description="Helical" evidence="7">
    <location>
        <begin position="9"/>
        <end position="30"/>
    </location>
</feature>
<evidence type="ECO:0000313" key="9">
    <source>
        <dbReference type="EMBL" id="GGI97499.1"/>
    </source>
</evidence>
<evidence type="ECO:0000256" key="2">
    <source>
        <dbReference type="ARBA" id="ARBA00022448"/>
    </source>
</evidence>
<dbReference type="CDD" id="cd06261">
    <property type="entry name" value="TM_PBP2"/>
    <property type="match status" value="1"/>
</dbReference>
<dbReference type="Proteomes" id="UP000637695">
    <property type="component" value="Unassembled WGS sequence"/>
</dbReference>
<evidence type="ECO:0000256" key="3">
    <source>
        <dbReference type="ARBA" id="ARBA00022475"/>
    </source>
</evidence>
<keyword evidence="3" id="KW-1003">Cell membrane</keyword>
<reference evidence="9" key="1">
    <citation type="journal article" date="2014" name="Int. J. Syst. Evol. Microbiol.">
        <title>Complete genome sequence of Corynebacterium casei LMG S-19264T (=DSM 44701T), isolated from a smear-ripened cheese.</title>
        <authorList>
            <consortium name="US DOE Joint Genome Institute (JGI-PGF)"/>
            <person name="Walter F."/>
            <person name="Albersmeier A."/>
            <person name="Kalinowski J."/>
            <person name="Ruckert C."/>
        </authorList>
    </citation>
    <scope>NUCLEOTIDE SEQUENCE</scope>
    <source>
        <strain evidence="9">JCM 18487</strain>
    </source>
</reference>
<comment type="similarity">
    <text evidence="7">Belongs to the binding-protein-dependent transport system permease family.</text>
</comment>
<dbReference type="PANTHER" id="PTHR43163:SF6">
    <property type="entry name" value="DIPEPTIDE TRANSPORT SYSTEM PERMEASE PROTEIN DPPB-RELATED"/>
    <property type="match status" value="1"/>
</dbReference>
<evidence type="ECO:0000256" key="4">
    <source>
        <dbReference type="ARBA" id="ARBA00022692"/>
    </source>
</evidence>
<protein>
    <submittedName>
        <fullName evidence="9">Glutathione ABC transporter permease</fullName>
    </submittedName>
</protein>
<proteinExistence type="inferred from homology"/>
<feature type="transmembrane region" description="Helical" evidence="7">
    <location>
        <begin position="273"/>
        <end position="299"/>
    </location>
</feature>
<dbReference type="RefSeq" id="WP_188880847.1">
    <property type="nucleotide sequence ID" value="NZ_BMOY01000004.1"/>
</dbReference>
<evidence type="ECO:0000256" key="5">
    <source>
        <dbReference type="ARBA" id="ARBA00022989"/>
    </source>
</evidence>
<comment type="subcellular location">
    <subcellularLocation>
        <location evidence="1 7">Cell membrane</location>
        <topology evidence="1 7">Multi-pass membrane protein</topology>
    </subcellularLocation>
</comment>
<name>A0A917NFX5_9BACL</name>
<keyword evidence="4 7" id="KW-0812">Transmembrane</keyword>
<dbReference type="Pfam" id="PF00528">
    <property type="entry name" value="BPD_transp_1"/>
    <property type="match status" value="1"/>
</dbReference>
<feature type="transmembrane region" description="Helical" evidence="7">
    <location>
        <begin position="227"/>
        <end position="253"/>
    </location>
</feature>
<dbReference type="GO" id="GO:0005886">
    <property type="term" value="C:plasma membrane"/>
    <property type="evidence" value="ECO:0007669"/>
    <property type="project" value="UniProtKB-SubCell"/>
</dbReference>
<dbReference type="InterPro" id="IPR000515">
    <property type="entry name" value="MetI-like"/>
</dbReference>
<dbReference type="PANTHER" id="PTHR43163">
    <property type="entry name" value="DIPEPTIDE TRANSPORT SYSTEM PERMEASE PROTEIN DPPB-RELATED"/>
    <property type="match status" value="1"/>
</dbReference>
<evidence type="ECO:0000313" key="10">
    <source>
        <dbReference type="Proteomes" id="UP000637695"/>
    </source>
</evidence>
<feature type="transmembrane region" description="Helical" evidence="7">
    <location>
        <begin position="95"/>
        <end position="118"/>
    </location>
</feature>
<dbReference type="InterPro" id="IPR035906">
    <property type="entry name" value="MetI-like_sf"/>
</dbReference>
<comment type="caution">
    <text evidence="9">The sequence shown here is derived from an EMBL/GenBank/DDBJ whole genome shotgun (WGS) entry which is preliminary data.</text>
</comment>
<evidence type="ECO:0000256" key="1">
    <source>
        <dbReference type="ARBA" id="ARBA00004651"/>
    </source>
</evidence>
<keyword evidence="10" id="KW-1185">Reference proteome</keyword>
<feature type="domain" description="ABC transmembrane type-1" evidence="8">
    <location>
        <begin position="95"/>
        <end position="296"/>
    </location>
</feature>
<dbReference type="PROSITE" id="PS50928">
    <property type="entry name" value="ABC_TM1"/>
    <property type="match status" value="1"/>
</dbReference>